<dbReference type="EMBL" id="MCFE01000062">
    <property type="protein sequence ID" value="ORY02001.1"/>
    <property type="molecule type" value="Genomic_DNA"/>
</dbReference>
<dbReference type="GO" id="GO:0072330">
    <property type="term" value="P:monocarboxylic acid biosynthetic process"/>
    <property type="evidence" value="ECO:0007669"/>
    <property type="project" value="UniProtKB-ARBA"/>
</dbReference>
<dbReference type="InterPro" id="IPR010071">
    <property type="entry name" value="AA_adenyl_dom"/>
</dbReference>
<evidence type="ECO:0000313" key="9">
    <source>
        <dbReference type="Proteomes" id="UP000193498"/>
    </source>
</evidence>
<feature type="domain" description="Carrier" evidence="7">
    <location>
        <begin position="4984"/>
        <end position="5059"/>
    </location>
</feature>
<evidence type="ECO:0000256" key="6">
    <source>
        <dbReference type="SAM" id="MobiDB-lite"/>
    </source>
</evidence>
<dbReference type="SUPFAM" id="SSF52777">
    <property type="entry name" value="CoA-dependent acyltransferases"/>
    <property type="match status" value="8"/>
</dbReference>
<dbReference type="Pfam" id="PF00501">
    <property type="entry name" value="AMP-binding"/>
    <property type="match status" value="4"/>
</dbReference>
<dbReference type="SUPFAM" id="SSF53474">
    <property type="entry name" value="alpha/beta-Hydrolases"/>
    <property type="match status" value="1"/>
</dbReference>
<evidence type="ECO:0000256" key="2">
    <source>
        <dbReference type="ARBA" id="ARBA00022553"/>
    </source>
</evidence>
<dbReference type="InterPro" id="IPR009081">
    <property type="entry name" value="PP-bd_ACP"/>
</dbReference>
<dbReference type="Pfam" id="PF00975">
    <property type="entry name" value="Thioesterase"/>
    <property type="match status" value="1"/>
</dbReference>
<dbReference type="FunFam" id="3.40.50.980:FF:000001">
    <property type="entry name" value="Non-ribosomal peptide synthetase"/>
    <property type="match status" value="4"/>
</dbReference>
<dbReference type="InterPro" id="IPR020845">
    <property type="entry name" value="AMP-binding_CS"/>
</dbReference>
<dbReference type="GO" id="GO:0031177">
    <property type="term" value="F:phosphopantetheine binding"/>
    <property type="evidence" value="ECO:0007669"/>
    <property type="project" value="InterPro"/>
</dbReference>
<dbReference type="PROSITE" id="PS00455">
    <property type="entry name" value="AMP_BINDING"/>
    <property type="match status" value="4"/>
</dbReference>
<dbReference type="CDD" id="cd02440">
    <property type="entry name" value="AdoMet_MTases"/>
    <property type="match status" value="2"/>
</dbReference>
<dbReference type="SUPFAM" id="SSF56801">
    <property type="entry name" value="Acetyl-CoA synthetase-like"/>
    <property type="match status" value="4"/>
</dbReference>
<organism evidence="8 9">
    <name type="scientific">Basidiobolus meristosporus CBS 931.73</name>
    <dbReference type="NCBI Taxonomy" id="1314790"/>
    <lineage>
        <taxon>Eukaryota</taxon>
        <taxon>Fungi</taxon>
        <taxon>Fungi incertae sedis</taxon>
        <taxon>Zoopagomycota</taxon>
        <taxon>Entomophthoromycotina</taxon>
        <taxon>Basidiobolomycetes</taxon>
        <taxon>Basidiobolales</taxon>
        <taxon>Basidiobolaceae</taxon>
        <taxon>Basidiobolus</taxon>
    </lineage>
</organism>
<dbReference type="Pfam" id="PF13193">
    <property type="entry name" value="AMP-binding_C"/>
    <property type="match status" value="2"/>
</dbReference>
<protein>
    <submittedName>
        <fullName evidence="8">Amino acid adenylation</fullName>
    </submittedName>
</protein>
<dbReference type="Gene3D" id="3.40.50.150">
    <property type="entry name" value="Vaccinia Virus protein VP39"/>
    <property type="match status" value="2"/>
</dbReference>
<dbReference type="Gene3D" id="3.30.559.10">
    <property type="entry name" value="Chloramphenicol acetyltransferase-like domain"/>
    <property type="match status" value="4"/>
</dbReference>
<dbReference type="InterPro" id="IPR001031">
    <property type="entry name" value="Thioesterase"/>
</dbReference>
<comment type="caution">
    <text evidence="8">The sequence shown here is derived from an EMBL/GenBank/DDBJ whole genome shotgun (WGS) entry which is preliminary data.</text>
</comment>
<dbReference type="Pfam" id="PF00668">
    <property type="entry name" value="Condensation"/>
    <property type="match status" value="4"/>
</dbReference>
<dbReference type="FunFam" id="3.40.50.12780:FF:000012">
    <property type="entry name" value="Non-ribosomal peptide synthetase"/>
    <property type="match status" value="4"/>
</dbReference>
<dbReference type="InterPro" id="IPR036736">
    <property type="entry name" value="ACP-like_sf"/>
</dbReference>
<dbReference type="Gene3D" id="3.40.50.980">
    <property type="match status" value="8"/>
</dbReference>
<dbReference type="Gene3D" id="3.40.50.1820">
    <property type="entry name" value="alpha/beta hydrolase"/>
    <property type="match status" value="2"/>
</dbReference>
<dbReference type="Pfam" id="PF00550">
    <property type="entry name" value="PP-binding"/>
    <property type="match status" value="4"/>
</dbReference>
<keyword evidence="3" id="KW-0436">Ligase</keyword>
<dbReference type="InParanoid" id="A0A1Y1YVI1"/>
<dbReference type="GO" id="GO:0005829">
    <property type="term" value="C:cytosol"/>
    <property type="evidence" value="ECO:0007669"/>
    <property type="project" value="TreeGrafter"/>
</dbReference>
<dbReference type="InterPro" id="IPR023213">
    <property type="entry name" value="CAT-like_dom_sf"/>
</dbReference>
<dbReference type="FunFam" id="1.10.1200.10:FF:000016">
    <property type="entry name" value="Non-ribosomal peptide synthase"/>
    <property type="match status" value="1"/>
</dbReference>
<dbReference type="FunFam" id="2.30.38.10:FF:000001">
    <property type="entry name" value="Non-ribosomal peptide synthetase PvdI"/>
    <property type="match status" value="3"/>
</dbReference>
<keyword evidence="9" id="KW-1185">Reference proteome</keyword>
<dbReference type="InterPro" id="IPR045851">
    <property type="entry name" value="AMP-bd_C_sf"/>
</dbReference>
<comment type="similarity">
    <text evidence="5">Belongs to the NRP synthetase family.</text>
</comment>
<accession>A0A1Y1YVI1</accession>
<dbReference type="Pfam" id="PF08242">
    <property type="entry name" value="Methyltransf_12"/>
    <property type="match status" value="2"/>
</dbReference>
<evidence type="ECO:0000256" key="1">
    <source>
        <dbReference type="ARBA" id="ARBA00022450"/>
    </source>
</evidence>
<dbReference type="FunFam" id="3.30.300.30:FF:000015">
    <property type="entry name" value="Nonribosomal peptide synthase SidD"/>
    <property type="match status" value="1"/>
</dbReference>
<dbReference type="InterPro" id="IPR001242">
    <property type="entry name" value="Condensation_dom"/>
</dbReference>
<dbReference type="NCBIfam" id="TIGR01733">
    <property type="entry name" value="AA-adenyl-dom"/>
    <property type="match status" value="4"/>
</dbReference>
<dbReference type="CDD" id="cd19531">
    <property type="entry name" value="LCL_NRPS-like"/>
    <property type="match status" value="3"/>
</dbReference>
<dbReference type="PANTHER" id="PTHR45527:SF1">
    <property type="entry name" value="FATTY ACID SYNTHASE"/>
    <property type="match status" value="1"/>
</dbReference>
<dbReference type="GO" id="GO:0043041">
    <property type="term" value="P:amino acid activation for nonribosomal peptide biosynthetic process"/>
    <property type="evidence" value="ECO:0007669"/>
    <property type="project" value="TreeGrafter"/>
</dbReference>
<evidence type="ECO:0000256" key="5">
    <source>
        <dbReference type="ARBA" id="ARBA00029454"/>
    </source>
</evidence>
<dbReference type="InterPro" id="IPR006162">
    <property type="entry name" value="Ppantetheine_attach_site"/>
</dbReference>
<dbReference type="GO" id="GO:0016874">
    <property type="term" value="F:ligase activity"/>
    <property type="evidence" value="ECO:0007669"/>
    <property type="project" value="UniProtKB-KW"/>
</dbReference>
<dbReference type="Gene3D" id="3.30.559.30">
    <property type="entry name" value="Nonribosomal peptide synthetase, condensation domain"/>
    <property type="match status" value="4"/>
</dbReference>
<gene>
    <name evidence="8" type="ORF">K493DRAFT_387529</name>
</gene>
<dbReference type="Gene3D" id="1.10.1200.10">
    <property type="entry name" value="ACP-like"/>
    <property type="match status" value="3"/>
</dbReference>
<dbReference type="InterPro" id="IPR000873">
    <property type="entry name" value="AMP-dep_synth/lig_dom"/>
</dbReference>
<dbReference type="InterPro" id="IPR020806">
    <property type="entry name" value="PKS_PP-bd"/>
</dbReference>
<dbReference type="PROSITE" id="PS50075">
    <property type="entry name" value="CARRIER"/>
    <property type="match status" value="4"/>
</dbReference>
<dbReference type="SUPFAM" id="SSF47336">
    <property type="entry name" value="ACP-like"/>
    <property type="match status" value="4"/>
</dbReference>
<name>A0A1Y1YVI1_9FUNG</name>
<evidence type="ECO:0000256" key="4">
    <source>
        <dbReference type="ARBA" id="ARBA00022737"/>
    </source>
</evidence>
<dbReference type="FunFam" id="3.30.559.30:FF:000001">
    <property type="entry name" value="Non-ribosomal peptide synthetase"/>
    <property type="match status" value="2"/>
</dbReference>
<keyword evidence="4" id="KW-0677">Repeat</keyword>
<feature type="region of interest" description="Disordered" evidence="6">
    <location>
        <begin position="1"/>
        <end position="21"/>
    </location>
</feature>
<dbReference type="Proteomes" id="UP000193498">
    <property type="component" value="Unassembled WGS sequence"/>
</dbReference>
<dbReference type="Gene3D" id="2.30.38.10">
    <property type="entry name" value="Luciferase, Domain 3"/>
    <property type="match status" value="4"/>
</dbReference>
<evidence type="ECO:0000259" key="7">
    <source>
        <dbReference type="PROSITE" id="PS50075"/>
    </source>
</evidence>
<dbReference type="InterPro" id="IPR029058">
    <property type="entry name" value="AB_hydrolase_fold"/>
</dbReference>
<dbReference type="InterPro" id="IPR025110">
    <property type="entry name" value="AMP-bd_C"/>
</dbReference>
<dbReference type="NCBIfam" id="NF003417">
    <property type="entry name" value="PRK04813.1"/>
    <property type="match status" value="6"/>
</dbReference>
<dbReference type="InterPro" id="IPR013217">
    <property type="entry name" value="Methyltransf_12"/>
</dbReference>
<keyword evidence="1" id="KW-0596">Phosphopantetheine</keyword>
<proteinExistence type="inferred from homology"/>
<keyword evidence="2" id="KW-0597">Phosphoprotein</keyword>
<evidence type="ECO:0000313" key="8">
    <source>
        <dbReference type="EMBL" id="ORY02001.1"/>
    </source>
</evidence>
<dbReference type="InterPro" id="IPR029063">
    <property type="entry name" value="SAM-dependent_MTases_sf"/>
</dbReference>
<dbReference type="OrthoDB" id="416786at2759"/>
<sequence length="5332" mass="598882">MLTIREPILENSGSHEDGKHLTKPREMQSDAFPFSLEQEQIWAFEKGSSNSANNLPIALLLRGPLDCDALKWSIAQLVNRYPLLRSKVLDGKVPHLQIGITGPTAIQLEEHGVPKIPTEENIRECIEEEVNQPFSLTQEYPIRIKLLKFIQDISLMVITVHRLAATLETMHSLQSNLAVLYNSYGVAREHNFEAVQEFNPEQQYQNISQTILKDQITFWEEHLAGLAPIGLSTDKLRRNNSINRARIQKMHIPEELSVKLTRITEQNQTDLYTTLLSAVQILLYLYTKNEDIAVATNLQFYTSTVNTTQIVRSEIKGEKTFEELIQGVKHKVIEVLKHQGWPWQKYFSESNTRDEQGFPKIEVYFDVHNWKQEEIQMHDLEVTCLNDFERSTSYELEIHVFNEGTGLQIQFIYQTDVLHITTVQKMQQVLFKLLDSLTSDSSLSLDNVELLDKQEREMLMQDWNETESIYPNSQSIPDEFEKQVLAAPEAVAVVHNDTKLTYQQLHQMSDRLASHLVSLGVRIESAVGVCLDRSPLMVVALLAILKAGGAYVPLDSQYPSERLQFMLSDTEATVVICQKSNMASIPKGEYKLVCLDEEMDSLMSGPYTPTPSRSTSSNLAYIIYTSGSTGTPKGVLVEQRSVVRLVKNTDYVNIQAGDSIAHISSTSFDAATFEVWGALLNGATVVCMSHAEVIDLNVLAKNMAKYSVTTMFLTTALFNRIVEDSPDVFVSVKQVMFGGEAVDHRSVQRFLALPDRPRLLHVYGPTENTTFSTWYEVDHISSNIPIGKPIANSKAYVLDHQLFPVPVGFVGELCVAGDGLARGYLNRPDLTAQKFVVNPNPECNGEILYRTGDLARYRSDGNLEFVGRMDHQVKVRGFRIELGEVENALLQQDSIKECVVVAREDLSGEKQLVGYVVVNGETTSGMDVQQVDEWETVFDQHVYEELGNDIAEPSFNITGWKCTLTGEDIPSDEMREWLRDTISGIRSLGGQDILEIGCGTGMLLFEIAPHCRRYLGTDVSSAALSYVSRYLDTYSLRDTVQLEQRGGDQLEDMVEQSFDTAICNSVAQYFPNIDYLRAVITRVVKLLRPGGHFFLGDMRSLVLLKHFHSSMELHKAHSDLKVSELQQIISDRMLSEKELLVDPAFFFALKEEIPEISHVDILTKSGDSLNELTQYRYQAIIHVGPGSDREVVEHWLDYQEASLTLERVEEQLLLSRPQCLALENVPNIRLSREVALVKLLEAEQSKDLTVARVRELLEKEAPTGVKVDDLYTLAEKTGYHVSVSWNRQLRDGSFDVIFSKRQGTESLPPRHLFKEPEFYAWKWKSYGNNPMHEAVNKQFVPRLRDQLRAVLPKFMVPSAIVILDALPLMPNGKINRRALPAPGSHQVGDDAAYVPPRTPLELAIGSIVAEILGFERVSIHDNFFDLGGHSLSATKVMSRVRIIVKQEVPLKMLFEAPTVASLSERLEEMINENTEVDESVPVLRRLDRGEEIPLSFAQERLWFMNELVPNSPFYNIPLVLTLNGHLNECALKSSIESILNRHEALRTVFPVVDGKPIQRIEGSTSIQWEIEDISQHSNCKELLKSRITEESVKPFDLVRGPVIRFNVIRVAPQEHVLLIILHHIVSDGWSITLIQEELSALYSSHIHGDQPQLSSLPIQYADFSVWQREWLQGENLDRQMKYWKGQLEGIANLALPTDYPRASMMNFQGAVVSTQIPRGLTQRLVDICQKKGTTLFMTLLAAFEILLYRYTEQEDIVIGSPIANRNRKEIEGLIGFFVNTQVLRVHIEHDLTFSNLLSRVKAVTLDAYSHQDVPFEQIVAELQPERDLSRNPLVQVMFALQEVLIDEFPFGDMTATSVSSNEITTRFDLEVHFWKHNEGLKADFIYSTSLFKSETMERMLRHLHRILEAVAEDPYQPIGNIDILDPSERQKYLIDWNPIDKTPRDGKSIVGAFEDQVRNTPDAVAVIQDELTLTYLQLQEQSNQLARYLMSIGVETESYVGICMERSPLMIIALLAILKARAAYVPLDSQSPPDRLAHILTDTRATVVICQKSTMSILPDGDYKNVCLDLEIPGLLDLSPDRIENAPTPNNLAYIIYTSGSTGTPKGVLIEHRSVVGMVKDVQYLSICNEDKVSHIASPSFDAAVFEIWGSLLNGAMLVCFSREDILDLGVFSKKVASYGVNTLFLTTALFNHCVESAPGLFDRVDNVLIGGEQADHRRVKQFLELSTGGRLLNMYGPTENSTFSTWHEITQQYDTVPIGKPITGRRAYILDRSLRPVPVGVIGELCVAGGGLARGYLNREQATSQSFVINPNKECNGEVIYRTGDRARLMNDGNIQFVGRIDHQVKIRGYRIELGEIDGVLQRNKSVAQSYVTTKSLSADEKSIVAYVVMSKEAPPLSLPSLTEYLASKLPKYMMPTAIIILDQMPLLPSGKLDFKALPNPGAQNTLSHVAYVAPRDFTEQCIAEAWQEVLNIERVGIYDNFFDLGGHSLSATKAISRIGHLFKKEIALKWIFEFPTVISLGQKVSEVLGSNSCSMNSPIVKQQKKNTLQMSFAQERLWFMNQLMPDNPFYNMPLALNIKGKLDIQVLESVINTVVKRHDILRTTFGNSGCNPIQKINPHSEFLLQMVDISKSPGNTRELRAYITSESQKPFDLVNGPVIRVNLVKVGEEEHILLIVLHHIISDGWSITVLQEELSLLYRAYSQGLPSPLHELTIQYADFAVWQREWLQGENFEKQMQYWKDQLSGIGDLSLPTDYIRPPVLSYNGGLEQLELSASLTNDLRDLSKKESSTLFMTLLAAFEVLLFRYTGQEDIAIGSPIANRNRKEIERLIGFFVNTQVIRVQVDREATFNELVSRVKEVTLGAYSHQDVPFEQIVAELQPERDLSRNPLVQVMFVLQDATVDAFTFGDLNATLVNTDRISTRFDLEVHFWKRDEGLKADFIYSTDLFSPKTMKHMLLDLHKILQMVATNPDLPIGDLNMLDSAERGSLLVDWNNTSTDYPRDNSLVAIFKNQVQSTPEAVAVVHNDTKLTYQQLHQMSDRLASHLVSLGVRIESAVGVCLDRSPLMVVALLAILKAGGAYVPLDSQYPSERLQFMLSDTEATVVICQKSNMASIPKGEYKLVCLDEEMDSLMSGPYTPTPNRSTSSNLAYIIYTSGSTGTPKGVLVEQRSVVRLVKNTDYVNIQAGDNIAHISSTSFDAATFEVWGALLNGATVVCMSHAEVIDLNVLAKNMAKYSVTTMFLTTALFNRIVEDSPDVFVSVKQVMFGGEAVDHRSVQRFLALPDRPRLLHVYGPTENTTFSTWYEVDHISSNIPIGKPIANSKAYVLDHQLFPVPVGFVGELCVAGDGLARGYLNRPDLTAQKFVVNPNPECNGEILYRTGDLARYRSDGNLEFVGRMDHQVKVRGFRIELGEVENALLQQDSIKECVVVAREDLSGEKQLVGYVVVNGETTSGMDVQQVDEWETVFDQHVYEELGNDIAEPSFNITGWKCTLTGEDIPSDEMREWLRDTISGIRSLGGQDILEIGCGTGMLLFEIAPHCRRYLGTDVSSAALSYVSRYLDTYSLRDTVQLEQRGGDQLEDMVEQSFDTAICNSVAQYFPNIDYLRAVITRVVKLLRPGGHFFLGDMRSLVLLKHFHSSMELHKAHSDLKVSELQQITSDRMLSEKELLVDPAFFFALKEEIPEISHVDILTKSGDSLNELTQYRYQAIIHVGPGSDREVVEHWLDYQEASLTLERVEEQLLLSRPQCLALENVPNIRLSREVALVKLLEAEQSKDLTVARVRELLEKEAPTGVKVDDLYTLAEKTGYHVSVSWNRQLRDGSFDVIFSKRQGTESLPPRHLFKEPEFYAWKWKSYGNNPMHEAVNKQFVPRLRDQLRAVLPKFMVPSAIVILDALPLMPNGKINRRALPAPGSHQVGDDAAYVPPRTPLELAIGSIVAEILGFERVSIHDNFFDLGGHSLSATKVMSRVRIIVKQEVPLKMLFEAPTVASLSERLEEMISENTEVDESVPVLRRLDRGEEIPLSFAQERLWFMNELVPNSPFYNMPLTLTLSGTLNIDALKKSILNIIHRHETLRTTFQLSSNGPVQTIKPVSDFSTSLVDFVDITSNQQSLRTIIAQESAKPFSLKDGPLIRVKLIQIASGEYVLVIVIHHIVSDGWSIAVLQKELAAFYESNICSKPQPLSELSIQYVDFAVWQREWLQGVRLQKQSSYWKKQLQGITPLALATDKIRPAISSHHGQTYQLFLSGPLTRKLRALGQNHGATLFMTLLAAFQVLLYKSTGQNDIAVGSPIANRNRKEIEALIGFFVNTLVLRVQVNPDATFSDILNQVKATTLDAYGNQDLPFEKVVAELQPERDLSRNPLVQVIFALHELSIDKFEMKDLKVNVYNDDLVTSRMDLEVHIYPQDYGLRIEAIYCSDLFVSSTIEQLFKGFLNILESITADSHQTVGRISLLDASERESLLLNRNLTHSQYPCDQSMVDLFESQVKIIPDDIAVVDNDLQLTYQQLHQMSDRLASHLVSLGVRIESAVGVCLDRSPLMVVALLAILKAGGAYVPLDSQYPSERLQFMLSDTEATVVICQKSNMASIPKGEYKLVCLDEEMDSLMSGPYTPTPNRSASSNLAYIIYTSGSTGTPKGVLVEQRSVVRLVKNTDYVNIQTGDNIAHISSTSFDAATFEVWGALLNGATVVCIKHSEVIDFQLLSKNLSTHSVSILFLTTALFNRIVEDAPNVFDSVKQVMFGGEAADPHSIQQFLSLVNRPRLLNIYGPTENTAFSTWYEVDHISSNIPIGKPIANSKAYVLDHQLFPVPVGFVGELCVAGDGLARGYLNRPDLTAQKFVVNPNPECNGEILYRTGDLARYRSDGNLEFVGRVDRQVKIRGFRIELDEIKSKLMEHSGVKECAVLVNEKSGVKRIIAYVVKSADSLDSNEDTLLNYLAKSLPRYMLPHALIMLDGLPLLPSGKLDTQSLAALTDNSLTSKSHVEPRTPLESSLASIMAEVLSLEQVGIDDSFFDLGGHSLLSIHFIARIRKSLETNVSLQALFEAPTVAMLAKYISKNQNGEHDIMENPVTVLRKGSDETPIVMVHAIGGGLSCYQPLLEAFCQEQTIYGVYSSDFLGLSQRQTFPDMKSMAEYYVQSLLRLSNAKRFILGGWSYGGNVAFEMAIQLQKMGITVPIVVLFDSYPLFGVPNHELFSVPLTTMITTLMNQMQESTEIVSEELIMVRDLFGLSTNMTRDDEVTLELLTSALKRINHMQEYLPDPYEGTVYQFRSSDVQVYDPEDTERVSSQARQWSEFVNGEYITETVAGTHFTIMQSPYVETIATKLEPIVRGL</sequence>
<dbReference type="GO" id="GO:0009403">
    <property type="term" value="P:toxin biosynthetic process"/>
    <property type="evidence" value="ECO:0007669"/>
    <property type="project" value="UniProtKB-ARBA"/>
</dbReference>
<feature type="domain" description="Carrier" evidence="7">
    <location>
        <begin position="2455"/>
        <end position="2530"/>
    </location>
</feature>
<dbReference type="PANTHER" id="PTHR45527">
    <property type="entry name" value="NONRIBOSOMAL PEPTIDE SYNTHETASE"/>
    <property type="match status" value="1"/>
</dbReference>
<feature type="domain" description="Carrier" evidence="7">
    <location>
        <begin position="1395"/>
        <end position="1470"/>
    </location>
</feature>
<dbReference type="SMART" id="SM00823">
    <property type="entry name" value="PKS_PP"/>
    <property type="match status" value="3"/>
</dbReference>
<dbReference type="Gene3D" id="3.30.300.30">
    <property type="match status" value="6"/>
</dbReference>
<dbReference type="STRING" id="1314790.A0A1Y1YVI1"/>
<reference evidence="8 9" key="1">
    <citation type="submission" date="2016-07" db="EMBL/GenBank/DDBJ databases">
        <title>Pervasive Adenine N6-methylation of Active Genes in Fungi.</title>
        <authorList>
            <consortium name="DOE Joint Genome Institute"/>
            <person name="Mondo S.J."/>
            <person name="Dannebaum R.O."/>
            <person name="Kuo R.C."/>
            <person name="Labutti K."/>
            <person name="Haridas S."/>
            <person name="Kuo A."/>
            <person name="Salamov A."/>
            <person name="Ahrendt S.R."/>
            <person name="Lipzen A."/>
            <person name="Sullivan W."/>
            <person name="Andreopoulos W.B."/>
            <person name="Clum A."/>
            <person name="Lindquist E."/>
            <person name="Daum C."/>
            <person name="Ramamoorthy G.K."/>
            <person name="Gryganskyi A."/>
            <person name="Culley D."/>
            <person name="Magnuson J.K."/>
            <person name="James T.Y."/>
            <person name="O'Malley M.A."/>
            <person name="Stajich J.E."/>
            <person name="Spatafora J.W."/>
            <person name="Visel A."/>
            <person name="Grigoriev I.V."/>
        </authorList>
    </citation>
    <scope>NUCLEOTIDE SEQUENCE [LARGE SCALE GENOMIC DNA]</scope>
    <source>
        <strain evidence="8 9">CBS 931.73</strain>
    </source>
</reference>
<dbReference type="FunFam" id="3.30.559.10:FF:000012">
    <property type="entry name" value="Non-ribosomal peptide synthetase"/>
    <property type="match status" value="2"/>
</dbReference>
<evidence type="ECO:0000256" key="3">
    <source>
        <dbReference type="ARBA" id="ARBA00022598"/>
    </source>
</evidence>
<dbReference type="PROSITE" id="PS00012">
    <property type="entry name" value="PHOSPHOPANTETHEINE"/>
    <property type="match status" value="1"/>
</dbReference>
<dbReference type="SUPFAM" id="SSF53335">
    <property type="entry name" value="S-adenosyl-L-methionine-dependent methyltransferases"/>
    <property type="match status" value="2"/>
</dbReference>
<feature type="domain" description="Carrier" evidence="7">
    <location>
        <begin position="3926"/>
        <end position="4001"/>
    </location>
</feature>
<dbReference type="CDD" id="cd12117">
    <property type="entry name" value="A_NRPS_Srf_like"/>
    <property type="match status" value="4"/>
</dbReference>